<accession>A0ABY6SNT9</accession>
<evidence type="ECO:0000256" key="1">
    <source>
        <dbReference type="ARBA" id="ARBA00023015"/>
    </source>
</evidence>
<keyword evidence="2" id="KW-0238">DNA-binding</keyword>
<gene>
    <name evidence="5" type="ORF">NCTC10913_00438</name>
</gene>
<evidence type="ECO:0000259" key="4">
    <source>
        <dbReference type="PROSITE" id="PS50043"/>
    </source>
</evidence>
<dbReference type="InterPro" id="IPR059106">
    <property type="entry name" value="WHD_MalT"/>
</dbReference>
<dbReference type="PANTHER" id="PTHR44688:SF16">
    <property type="entry name" value="DNA-BINDING TRANSCRIPTIONAL ACTIVATOR DEVR_DOSR"/>
    <property type="match status" value="1"/>
</dbReference>
<reference evidence="5 6" key="1">
    <citation type="submission" date="2018-11" db="EMBL/GenBank/DDBJ databases">
        <authorList>
            <consortium name="Pathogen Informatics"/>
        </authorList>
    </citation>
    <scope>NUCLEOTIDE SEQUENCE [LARGE SCALE GENOMIC DNA]</scope>
    <source>
        <strain evidence="5 6">NCTC10913</strain>
    </source>
</reference>
<evidence type="ECO:0000313" key="6">
    <source>
        <dbReference type="Proteomes" id="UP000277570"/>
    </source>
</evidence>
<name>A0ABY6SNT9_9CLOT</name>
<dbReference type="SMART" id="SM00421">
    <property type="entry name" value="HTH_LUXR"/>
    <property type="match status" value="1"/>
</dbReference>
<dbReference type="SUPFAM" id="SSF52540">
    <property type="entry name" value="P-loop containing nucleoside triphosphate hydrolases"/>
    <property type="match status" value="1"/>
</dbReference>
<dbReference type="InterPro" id="IPR000792">
    <property type="entry name" value="Tscrpt_reg_LuxR_C"/>
</dbReference>
<protein>
    <submittedName>
        <fullName evidence="5">ATP-dependent transcriptional regulator, MalT-like, LuxR family</fullName>
    </submittedName>
</protein>
<dbReference type="PROSITE" id="PS50043">
    <property type="entry name" value="HTH_LUXR_2"/>
    <property type="match status" value="1"/>
</dbReference>
<keyword evidence="6" id="KW-1185">Reference proteome</keyword>
<dbReference type="Gene3D" id="3.40.50.300">
    <property type="entry name" value="P-loop containing nucleotide triphosphate hydrolases"/>
    <property type="match status" value="1"/>
</dbReference>
<keyword evidence="1" id="KW-0805">Transcription regulation</keyword>
<dbReference type="Pfam" id="PF00196">
    <property type="entry name" value="GerE"/>
    <property type="match status" value="1"/>
</dbReference>
<evidence type="ECO:0000256" key="3">
    <source>
        <dbReference type="ARBA" id="ARBA00023163"/>
    </source>
</evidence>
<dbReference type="PRINTS" id="PR00038">
    <property type="entry name" value="HTHLUXR"/>
</dbReference>
<dbReference type="EMBL" id="UYIN01000001">
    <property type="protein sequence ID" value="VDG69799.1"/>
    <property type="molecule type" value="Genomic_DNA"/>
</dbReference>
<keyword evidence="3" id="KW-0804">Transcription</keyword>
<feature type="domain" description="HTH luxR-type" evidence="4">
    <location>
        <begin position="755"/>
        <end position="820"/>
    </location>
</feature>
<comment type="caution">
    <text evidence="5">The sequence shown here is derived from an EMBL/GenBank/DDBJ whole genome shotgun (WGS) entry which is preliminary data.</text>
</comment>
<evidence type="ECO:0000256" key="2">
    <source>
        <dbReference type="ARBA" id="ARBA00023125"/>
    </source>
</evidence>
<dbReference type="Gene3D" id="1.10.10.10">
    <property type="entry name" value="Winged helix-like DNA-binding domain superfamily/Winged helix DNA-binding domain"/>
    <property type="match status" value="1"/>
</dbReference>
<evidence type="ECO:0000313" key="5">
    <source>
        <dbReference type="EMBL" id="VDG69799.1"/>
    </source>
</evidence>
<dbReference type="InterPro" id="IPR036388">
    <property type="entry name" value="WH-like_DNA-bd_sf"/>
</dbReference>
<sequence length="823" mass="96601">MFNPKILERERINDILDNIFNTSLFLVIASMGYGKTTAVQNYLKKRKNTNLIYFSASVYECDDIWLWKQFCRAVEYADELLGRKLNLYGFPKDDFDSRNIIELLLNNISKETVIVFDDWEKVKSEFIIDIIEKIAFENIPKLHIVLISRNMPKTKYIEYEIKRKCFIMWQEDLEFTLEDTKKLFEINGFNLNEYENKYIYNYASGWTTPTYLSLIEYSKNGLFKNIPKATKLIKLALYDKLDEDSINILLKLSLIKEFTLDQALYITEDRKIFKLIEKLCDDNFFVKYNSQQDSYSFHEILRISLNEEVKRNALDEKLIYVRLAQWYVEKNQPIHAIRCWYESKDYESILKMMEENWSTEYMDQAPNLIISAYKEMDEKLKLEYPCAYLTFIYCYLIGINTEEGAELLYQVKSLYEENEFIKNRNQILGEIAMIESFLYVSDTRKRISYIKKSYEYFQGGRSCILGPEIPFAIGSNNILSLYYKEQGKIEEIVEIFEENIGYFVHISSGCGTGAKYLIKAELEFERGNIKEAELKAYKALYKANSNEQKSISICAEFLLMRINLCKGKIEHLKKDLNELTEQSKRYILPTLITTCDITLGYINGLLGNYESIPLWIKENDLSKCGAVSEGVAISYISIGLSMILRKSYIELEIFSENIIIKYEENKNIIGKIYTYIYESIAKYNLYGIEKAKESMKKAIDIAKDDMIIMPFVELSHHILEIINNLEKNLFIDNLFNTLNKFDFYKVCKDINNGILNKNNCELTEREIEVMELLYAGNKQSEIASILNISLNTVRYHIKNIYDKFAVGNKVSAVKKYTDKYKNI</sequence>
<dbReference type="InterPro" id="IPR027417">
    <property type="entry name" value="P-loop_NTPase"/>
</dbReference>
<dbReference type="InterPro" id="IPR016032">
    <property type="entry name" value="Sig_transdc_resp-reg_C-effctor"/>
</dbReference>
<dbReference type="CDD" id="cd06170">
    <property type="entry name" value="LuxR_C_like"/>
    <property type="match status" value="1"/>
</dbReference>
<dbReference type="PANTHER" id="PTHR44688">
    <property type="entry name" value="DNA-BINDING TRANSCRIPTIONAL ACTIVATOR DEVR_DOSR"/>
    <property type="match status" value="1"/>
</dbReference>
<organism evidence="5 6">
    <name type="scientific">Clostridium carnis</name>
    <dbReference type="NCBI Taxonomy" id="1530"/>
    <lineage>
        <taxon>Bacteria</taxon>
        <taxon>Bacillati</taxon>
        <taxon>Bacillota</taxon>
        <taxon>Clostridia</taxon>
        <taxon>Eubacteriales</taxon>
        <taxon>Clostridiaceae</taxon>
        <taxon>Clostridium</taxon>
    </lineage>
</organism>
<proteinExistence type="predicted"/>
<dbReference type="SUPFAM" id="SSF46894">
    <property type="entry name" value="C-terminal effector domain of the bipartite response regulators"/>
    <property type="match status" value="1"/>
</dbReference>
<dbReference type="Proteomes" id="UP000277570">
    <property type="component" value="Unassembled WGS sequence"/>
</dbReference>
<dbReference type="Pfam" id="PF25873">
    <property type="entry name" value="WHD_MalT"/>
    <property type="match status" value="1"/>
</dbReference>